<proteinExistence type="predicted"/>
<dbReference type="AlphaFoldDB" id="A0A1Y3YU48"/>
<name>A0A1Y3YU48_9BACE</name>
<evidence type="ECO:0000313" key="1">
    <source>
        <dbReference type="EMBL" id="OUO01363.1"/>
    </source>
</evidence>
<dbReference type="EMBL" id="NFII01000005">
    <property type="protein sequence ID" value="OUO01363.1"/>
    <property type="molecule type" value="Genomic_DNA"/>
</dbReference>
<protein>
    <submittedName>
        <fullName evidence="1">Uncharacterized protein</fullName>
    </submittedName>
</protein>
<evidence type="ECO:0000313" key="2">
    <source>
        <dbReference type="Proteomes" id="UP000195386"/>
    </source>
</evidence>
<accession>A0A1Y3YU48</accession>
<comment type="caution">
    <text evidence="1">The sequence shown here is derived from an EMBL/GenBank/DDBJ whole genome shotgun (WGS) entry which is preliminary data.</text>
</comment>
<dbReference type="Proteomes" id="UP000195386">
    <property type="component" value="Unassembled WGS sequence"/>
</dbReference>
<organism evidence="1 2">
    <name type="scientific">Bacteroides clarus</name>
    <dbReference type="NCBI Taxonomy" id="626929"/>
    <lineage>
        <taxon>Bacteria</taxon>
        <taxon>Pseudomonadati</taxon>
        <taxon>Bacteroidota</taxon>
        <taxon>Bacteroidia</taxon>
        <taxon>Bacteroidales</taxon>
        <taxon>Bacteroidaceae</taxon>
        <taxon>Bacteroides</taxon>
    </lineage>
</organism>
<sequence length="84" mass="9821">MKNWQEIKAAINNALSNYNHTVHYVPPTKGRCSYFEIEITEEDFDMDDILNDLNNVMDQYQLSADIQGSDKTLDLSAHWDLKKR</sequence>
<dbReference type="RefSeq" id="WP_087425843.1">
    <property type="nucleotide sequence ID" value="NZ_NFII01000005.1"/>
</dbReference>
<reference evidence="2" key="1">
    <citation type="submission" date="2017-04" db="EMBL/GenBank/DDBJ databases">
        <title>Function of individual gut microbiota members based on whole genome sequencing of pure cultures obtained from chicken caecum.</title>
        <authorList>
            <person name="Medvecky M."/>
            <person name="Cejkova D."/>
            <person name="Polansky O."/>
            <person name="Karasova D."/>
            <person name="Kubasova T."/>
            <person name="Cizek A."/>
            <person name="Rychlik I."/>
        </authorList>
    </citation>
    <scope>NUCLEOTIDE SEQUENCE [LARGE SCALE GENOMIC DNA]</scope>
    <source>
        <strain evidence="2">An43</strain>
    </source>
</reference>
<gene>
    <name evidence="1" type="ORF">B5F97_06790</name>
</gene>